<feature type="compositionally biased region" description="Polar residues" evidence="1">
    <location>
        <begin position="181"/>
        <end position="192"/>
    </location>
</feature>
<proteinExistence type="predicted"/>
<evidence type="ECO:0000313" key="2">
    <source>
        <dbReference type="EMBL" id="KJA12779.1"/>
    </source>
</evidence>
<gene>
    <name evidence="2" type="ORF">HYPSUDRAFT_210130</name>
</gene>
<keyword evidence="3" id="KW-1185">Reference proteome</keyword>
<feature type="compositionally biased region" description="Low complexity" evidence="1">
    <location>
        <begin position="140"/>
        <end position="164"/>
    </location>
</feature>
<feature type="compositionally biased region" description="Low complexity" evidence="1">
    <location>
        <begin position="98"/>
        <end position="107"/>
    </location>
</feature>
<reference evidence="3" key="1">
    <citation type="submission" date="2014-04" db="EMBL/GenBank/DDBJ databases">
        <title>Evolutionary Origins and Diversification of the Mycorrhizal Mutualists.</title>
        <authorList>
            <consortium name="DOE Joint Genome Institute"/>
            <consortium name="Mycorrhizal Genomics Consortium"/>
            <person name="Kohler A."/>
            <person name="Kuo A."/>
            <person name="Nagy L.G."/>
            <person name="Floudas D."/>
            <person name="Copeland A."/>
            <person name="Barry K.W."/>
            <person name="Cichocki N."/>
            <person name="Veneault-Fourrey C."/>
            <person name="LaButti K."/>
            <person name="Lindquist E.A."/>
            <person name="Lipzen A."/>
            <person name="Lundell T."/>
            <person name="Morin E."/>
            <person name="Murat C."/>
            <person name="Riley R."/>
            <person name="Ohm R."/>
            <person name="Sun H."/>
            <person name="Tunlid A."/>
            <person name="Henrissat B."/>
            <person name="Grigoriev I.V."/>
            <person name="Hibbett D.S."/>
            <person name="Martin F."/>
        </authorList>
    </citation>
    <scope>NUCLEOTIDE SEQUENCE [LARGE SCALE GENOMIC DNA]</scope>
    <source>
        <strain evidence="3">FD-334 SS-4</strain>
    </source>
</reference>
<evidence type="ECO:0000256" key="1">
    <source>
        <dbReference type="SAM" id="MobiDB-lite"/>
    </source>
</evidence>
<protein>
    <submittedName>
        <fullName evidence="2">Uncharacterized protein</fullName>
    </submittedName>
</protein>
<name>A0A0D2N0S0_HYPSF</name>
<organism evidence="2 3">
    <name type="scientific">Hypholoma sublateritium (strain FD-334 SS-4)</name>
    <dbReference type="NCBI Taxonomy" id="945553"/>
    <lineage>
        <taxon>Eukaryota</taxon>
        <taxon>Fungi</taxon>
        <taxon>Dikarya</taxon>
        <taxon>Basidiomycota</taxon>
        <taxon>Agaricomycotina</taxon>
        <taxon>Agaricomycetes</taxon>
        <taxon>Agaricomycetidae</taxon>
        <taxon>Agaricales</taxon>
        <taxon>Agaricineae</taxon>
        <taxon>Strophariaceae</taxon>
        <taxon>Hypholoma</taxon>
    </lineage>
</organism>
<feature type="region of interest" description="Disordered" evidence="1">
    <location>
        <begin position="137"/>
        <end position="192"/>
    </location>
</feature>
<dbReference type="EMBL" id="KN817912">
    <property type="protein sequence ID" value="KJA12779.1"/>
    <property type="molecule type" value="Genomic_DNA"/>
</dbReference>
<feature type="region of interest" description="Disordered" evidence="1">
    <location>
        <begin position="86"/>
        <end position="108"/>
    </location>
</feature>
<dbReference type="Proteomes" id="UP000054270">
    <property type="component" value="Unassembled WGS sequence"/>
</dbReference>
<sequence length="213" mass="22624">MYAYDYPIHFVDSGDSAHPTTPLGWSGGDVFMHAEEVQDLHRLLVVKLQQTVKEQQRRIDGLAAALKSFKSGGSESSDSCVCRSYADDDDSSDVGSMTPGTSTTHTTKAGIDRLDSGWLTLNSDANSTTFFPKLSPIGEPTIVSSPPTPGSSGTSVKSSTMPSSRATANVPPGLAAAPAIQPQNRVRPSPVSTTLVRNKLTPRLIARTHWLAA</sequence>
<accession>A0A0D2N0S0</accession>
<evidence type="ECO:0000313" key="3">
    <source>
        <dbReference type="Proteomes" id="UP000054270"/>
    </source>
</evidence>
<dbReference type="AlphaFoldDB" id="A0A0D2N0S0"/>